<organism evidence="2 3">
    <name type="scientific">Brachionus plicatilis</name>
    <name type="common">Marine rotifer</name>
    <name type="synonym">Brachionus muelleri</name>
    <dbReference type="NCBI Taxonomy" id="10195"/>
    <lineage>
        <taxon>Eukaryota</taxon>
        <taxon>Metazoa</taxon>
        <taxon>Spiralia</taxon>
        <taxon>Gnathifera</taxon>
        <taxon>Rotifera</taxon>
        <taxon>Eurotatoria</taxon>
        <taxon>Monogononta</taxon>
        <taxon>Pseudotrocha</taxon>
        <taxon>Ploima</taxon>
        <taxon>Brachionidae</taxon>
        <taxon>Brachionus</taxon>
    </lineage>
</organism>
<gene>
    <name evidence="2" type="ORF">BpHYR1_021650</name>
</gene>
<dbReference type="EMBL" id="REGN01002578">
    <property type="protein sequence ID" value="RNA27210.1"/>
    <property type="molecule type" value="Genomic_DNA"/>
</dbReference>
<evidence type="ECO:0000313" key="3">
    <source>
        <dbReference type="Proteomes" id="UP000276133"/>
    </source>
</evidence>
<keyword evidence="1" id="KW-0472">Membrane</keyword>
<dbReference type="Proteomes" id="UP000276133">
    <property type="component" value="Unassembled WGS sequence"/>
</dbReference>
<feature type="transmembrane region" description="Helical" evidence="1">
    <location>
        <begin position="176"/>
        <end position="204"/>
    </location>
</feature>
<evidence type="ECO:0000256" key="1">
    <source>
        <dbReference type="SAM" id="Phobius"/>
    </source>
</evidence>
<keyword evidence="1" id="KW-0812">Transmembrane</keyword>
<comment type="caution">
    <text evidence="2">The sequence shown here is derived from an EMBL/GenBank/DDBJ whole genome shotgun (WGS) entry which is preliminary data.</text>
</comment>
<proteinExistence type="predicted"/>
<reference evidence="2 3" key="1">
    <citation type="journal article" date="2018" name="Sci. Rep.">
        <title>Genomic signatures of local adaptation to the degree of environmental predictability in rotifers.</title>
        <authorList>
            <person name="Franch-Gras L."/>
            <person name="Hahn C."/>
            <person name="Garcia-Roger E.M."/>
            <person name="Carmona M.J."/>
            <person name="Serra M."/>
            <person name="Gomez A."/>
        </authorList>
    </citation>
    <scope>NUCLEOTIDE SEQUENCE [LARGE SCALE GENOMIC DNA]</scope>
    <source>
        <strain evidence="2">HYR1</strain>
    </source>
</reference>
<accession>A0A3M7RUU7</accession>
<keyword evidence="1" id="KW-1133">Transmembrane helix</keyword>
<protein>
    <submittedName>
        <fullName evidence="2">Uncharacterized protein</fullName>
    </submittedName>
</protein>
<sequence length="253" mass="27783">MRSISCWTSALFELDGLEDELAPELVVKATLFLAGLDSERLPVPGVLSAERLAWDKSAVTRVIMIRFSNRCFRKSKMAFCIMSVTSKPLSDGPTMTTGRIDGTTSYTGTLPTFLLKKFFFCLAEVDGVLEPLPVALFSWPDVFVLFKLSLSSLASPLAATLFSWSLSRLDIDAVALLFLSDCCICCTGLFLPSLAFLSVLWILIASSLSGLGINPHSQPSLTSRPIHQSLFQIGHFGTKMHQNKLSHLPDFIK</sequence>
<name>A0A3M7RUU7_BRAPC</name>
<evidence type="ECO:0000313" key="2">
    <source>
        <dbReference type="EMBL" id="RNA27210.1"/>
    </source>
</evidence>
<dbReference type="AlphaFoldDB" id="A0A3M7RUU7"/>
<keyword evidence="3" id="KW-1185">Reference proteome</keyword>